<dbReference type="OrthoDB" id="9813892at2"/>
<accession>A0A0P7D7P3</accession>
<feature type="chain" id="PRO_5006137662" description="Photosynthesis system II assembly factor Ycf48/Hcf136-like domain-containing protein" evidence="3">
    <location>
        <begin position="18"/>
        <end position="334"/>
    </location>
</feature>
<comment type="caution">
    <text evidence="5">The sequence shown here is derived from an EMBL/GenBank/DDBJ whole genome shotgun (WGS) entry which is preliminary data.</text>
</comment>
<dbReference type="GO" id="GO:0015979">
    <property type="term" value="P:photosynthesis"/>
    <property type="evidence" value="ECO:0007669"/>
    <property type="project" value="UniProtKB-KW"/>
</dbReference>
<dbReference type="RefSeq" id="WP_054551391.1">
    <property type="nucleotide sequence ID" value="NZ_LJTC01000002.1"/>
</dbReference>
<name>A0A0P7D7P3_9GAMM</name>
<dbReference type="STRING" id="570156.AOG27_02250"/>
<protein>
    <recommendedName>
        <fullName evidence="4">Photosynthesis system II assembly factor Ycf48/Hcf136-like domain-containing protein</fullName>
    </recommendedName>
</protein>
<keyword evidence="2" id="KW-0604">Photosystem II</keyword>
<dbReference type="SUPFAM" id="SSF110296">
    <property type="entry name" value="Oligoxyloglucan reducing end-specific cellobiohydrolase"/>
    <property type="match status" value="1"/>
</dbReference>
<feature type="domain" description="Photosynthesis system II assembly factor Ycf48/Hcf136-like" evidence="4">
    <location>
        <begin position="59"/>
        <end position="110"/>
    </location>
</feature>
<evidence type="ECO:0000259" key="4">
    <source>
        <dbReference type="Pfam" id="PF14870"/>
    </source>
</evidence>
<dbReference type="PANTHER" id="PTHR47199:SF2">
    <property type="entry name" value="PHOTOSYSTEM II STABILITY_ASSEMBLY FACTOR HCF136, CHLOROPLASTIC"/>
    <property type="match status" value="1"/>
</dbReference>
<dbReference type="PATRIC" id="fig|570156.3.peg.444"/>
<dbReference type="EMBL" id="LJTC01000002">
    <property type="protein sequence ID" value="KPM84638.1"/>
    <property type="molecule type" value="Genomic_DNA"/>
</dbReference>
<feature type="domain" description="Photosynthesis system II assembly factor Ycf48/Hcf136-like" evidence="4">
    <location>
        <begin position="115"/>
        <end position="187"/>
    </location>
</feature>
<reference evidence="5 6" key="1">
    <citation type="submission" date="2015-09" db="EMBL/GenBank/DDBJ databases">
        <title>Draft Genome Sequence of Pseudoalteromonas lipolytica UCD-48B.</title>
        <authorList>
            <person name="Krusor M."/>
            <person name="Coil D.A."/>
            <person name="Lang J.M."/>
            <person name="Eisen J.A."/>
            <person name="Alexiev A."/>
        </authorList>
    </citation>
    <scope>NUCLEOTIDE SEQUENCE [LARGE SCALE GENOMIC DNA]</scope>
    <source>
        <strain evidence="5 6">UCD-48B</strain>
    </source>
</reference>
<dbReference type="GO" id="GO:0009523">
    <property type="term" value="C:photosystem II"/>
    <property type="evidence" value="ECO:0007669"/>
    <property type="project" value="UniProtKB-KW"/>
</dbReference>
<organism evidence="5 6">
    <name type="scientific">Pseudoalteromonas lipolytica</name>
    <dbReference type="NCBI Taxonomy" id="570156"/>
    <lineage>
        <taxon>Bacteria</taxon>
        <taxon>Pseudomonadati</taxon>
        <taxon>Pseudomonadota</taxon>
        <taxon>Gammaproteobacteria</taxon>
        <taxon>Alteromonadales</taxon>
        <taxon>Pseudoalteromonadaceae</taxon>
        <taxon>Pseudoalteromonas</taxon>
    </lineage>
</organism>
<dbReference type="AlphaFoldDB" id="A0A0P7D7P3"/>
<evidence type="ECO:0000256" key="1">
    <source>
        <dbReference type="ARBA" id="ARBA00022531"/>
    </source>
</evidence>
<dbReference type="InterPro" id="IPR028203">
    <property type="entry name" value="PSII_CF48-like_dom"/>
</dbReference>
<evidence type="ECO:0000313" key="6">
    <source>
        <dbReference type="Proteomes" id="UP000050378"/>
    </source>
</evidence>
<keyword evidence="3" id="KW-0732">Signal</keyword>
<proteinExistence type="predicted"/>
<dbReference type="PANTHER" id="PTHR47199">
    <property type="entry name" value="PHOTOSYSTEM II STABILITY/ASSEMBLY FACTOR HCF136, CHLOROPLASTIC"/>
    <property type="match status" value="1"/>
</dbReference>
<dbReference type="Pfam" id="PF14870">
    <property type="entry name" value="PSII_BNR"/>
    <property type="match status" value="2"/>
</dbReference>
<evidence type="ECO:0000256" key="3">
    <source>
        <dbReference type="SAM" id="SignalP"/>
    </source>
</evidence>
<evidence type="ECO:0000313" key="5">
    <source>
        <dbReference type="EMBL" id="KPM84638.1"/>
    </source>
</evidence>
<sequence length="334" mass="37015">MKYLLYACLAYSASCFAQDMPMPQQAISAVNANKTLLTDIELAGPNLIAVGKHGVVITSTDAQTWQQASVPTQVLLTAVDFYNSDLGWACGHDATIINTVDAGKTWQLQQSLPNMDKPCLDILFTTDKQGYAVGAYGMFYETNDGGQTWQKRFLDSLLFEEDREYLNDLKDSDPEGYEIETASILPHFNRIVKTDESLFLAGEMGLMAQSVDNGQTWQRLEEIYMGSFFTFASTADQGGEDLVAGLRGNIFTRQAGSEQWQQIPHDNYATVNSAIKYNNQWLLFANSGVVFQIEDGQLSEQQMADGKSLLDGVVFQDKLVMASENGIKVKELNP</sequence>
<feature type="signal peptide" evidence="3">
    <location>
        <begin position="1"/>
        <end position="17"/>
    </location>
</feature>
<gene>
    <name evidence="5" type="ORF">AOG27_02250</name>
</gene>
<dbReference type="Proteomes" id="UP000050378">
    <property type="component" value="Unassembled WGS sequence"/>
</dbReference>
<dbReference type="Gene3D" id="2.130.10.10">
    <property type="entry name" value="YVTN repeat-like/Quinoprotein amine dehydrogenase"/>
    <property type="match status" value="1"/>
</dbReference>
<evidence type="ECO:0000256" key="2">
    <source>
        <dbReference type="ARBA" id="ARBA00023276"/>
    </source>
</evidence>
<keyword evidence="1" id="KW-0602">Photosynthesis</keyword>
<dbReference type="InterPro" id="IPR015943">
    <property type="entry name" value="WD40/YVTN_repeat-like_dom_sf"/>
</dbReference>